<gene>
    <name evidence="1" type="ORF">BaRGS_00023819</name>
</gene>
<name>A0ABD0KCN5_9CAEN</name>
<evidence type="ECO:0000313" key="1">
    <source>
        <dbReference type="EMBL" id="KAK7484899.1"/>
    </source>
</evidence>
<organism evidence="1 2">
    <name type="scientific">Batillaria attramentaria</name>
    <dbReference type="NCBI Taxonomy" id="370345"/>
    <lineage>
        <taxon>Eukaryota</taxon>
        <taxon>Metazoa</taxon>
        <taxon>Spiralia</taxon>
        <taxon>Lophotrochozoa</taxon>
        <taxon>Mollusca</taxon>
        <taxon>Gastropoda</taxon>
        <taxon>Caenogastropoda</taxon>
        <taxon>Sorbeoconcha</taxon>
        <taxon>Cerithioidea</taxon>
        <taxon>Batillariidae</taxon>
        <taxon>Batillaria</taxon>
    </lineage>
</organism>
<evidence type="ECO:0000313" key="2">
    <source>
        <dbReference type="Proteomes" id="UP001519460"/>
    </source>
</evidence>
<dbReference type="AlphaFoldDB" id="A0ABD0KCN5"/>
<accession>A0ABD0KCN5</accession>
<dbReference type="EMBL" id="JACVVK020000202">
    <property type="protein sequence ID" value="KAK7484899.1"/>
    <property type="molecule type" value="Genomic_DNA"/>
</dbReference>
<proteinExistence type="predicted"/>
<dbReference type="Proteomes" id="UP001519460">
    <property type="component" value="Unassembled WGS sequence"/>
</dbReference>
<protein>
    <submittedName>
        <fullName evidence="1">Uncharacterized protein</fullName>
    </submittedName>
</protein>
<keyword evidence="2" id="KW-1185">Reference proteome</keyword>
<reference evidence="1 2" key="1">
    <citation type="journal article" date="2023" name="Sci. Data">
        <title>Genome assembly of the Korean intertidal mud-creeper Batillaria attramentaria.</title>
        <authorList>
            <person name="Patra A.K."/>
            <person name="Ho P.T."/>
            <person name="Jun S."/>
            <person name="Lee S.J."/>
            <person name="Kim Y."/>
            <person name="Won Y.J."/>
        </authorList>
    </citation>
    <scope>NUCLEOTIDE SEQUENCE [LARGE SCALE GENOMIC DNA]</scope>
    <source>
        <strain evidence="1">Wonlab-2016</strain>
    </source>
</reference>
<comment type="caution">
    <text evidence="1">The sequence shown here is derived from an EMBL/GenBank/DDBJ whole genome shotgun (WGS) entry which is preliminary data.</text>
</comment>
<sequence>MNQTTRKQSPCIPYSFILKGNCCCCSVRASSRETEKPPVQTVKEHNRPLPQRNFNSFKGSKHLLWLPPRLLFKDLLQNIPTRKLVSVVCMRALEKLNWMLLWLKARVFL</sequence>